<sequence length="166" mass="18115">MQGMESRIQFLEQQLPLIERNFELLKEYVMRLFDSIPDDVIPRQDPAGNFAASFGGTIYGPSDRDMLTVPFDDSGSLSTLVPSTAPSMRCHGYATPPSSKIPSNSEISRVPLSATELHPSLQDGIDANYLDRGPDDADSPMPDMDHEAYLYSLGPLAGSTPGFAFN</sequence>
<evidence type="ECO:0000313" key="2">
    <source>
        <dbReference type="Proteomes" id="UP001610446"/>
    </source>
</evidence>
<organism evidence="1 2">
    <name type="scientific">Aspergillus pseudoustus</name>
    <dbReference type="NCBI Taxonomy" id="1810923"/>
    <lineage>
        <taxon>Eukaryota</taxon>
        <taxon>Fungi</taxon>
        <taxon>Dikarya</taxon>
        <taxon>Ascomycota</taxon>
        <taxon>Pezizomycotina</taxon>
        <taxon>Eurotiomycetes</taxon>
        <taxon>Eurotiomycetidae</taxon>
        <taxon>Eurotiales</taxon>
        <taxon>Aspergillaceae</taxon>
        <taxon>Aspergillus</taxon>
        <taxon>Aspergillus subgen. Nidulantes</taxon>
    </lineage>
</organism>
<name>A0ABR4K517_9EURO</name>
<comment type="caution">
    <text evidence="1">The sequence shown here is derived from an EMBL/GenBank/DDBJ whole genome shotgun (WGS) entry which is preliminary data.</text>
</comment>
<evidence type="ECO:0000313" key="1">
    <source>
        <dbReference type="EMBL" id="KAL2847181.1"/>
    </source>
</evidence>
<gene>
    <name evidence="1" type="ORF">BJY01DRAFT_212820</name>
</gene>
<evidence type="ECO:0008006" key="3">
    <source>
        <dbReference type="Google" id="ProtNLM"/>
    </source>
</evidence>
<accession>A0ABR4K517</accession>
<protein>
    <recommendedName>
        <fullName evidence="3">BZIP transcription factor</fullName>
    </recommendedName>
</protein>
<reference evidence="1 2" key="1">
    <citation type="submission" date="2024-07" db="EMBL/GenBank/DDBJ databases">
        <title>Section-level genome sequencing and comparative genomics of Aspergillus sections Usti and Cavernicolus.</title>
        <authorList>
            <consortium name="Lawrence Berkeley National Laboratory"/>
            <person name="Nybo J.L."/>
            <person name="Vesth T.C."/>
            <person name="Theobald S."/>
            <person name="Frisvad J.C."/>
            <person name="Larsen T.O."/>
            <person name="Kjaerboelling I."/>
            <person name="Rothschild-Mancinelli K."/>
            <person name="Lyhne E.K."/>
            <person name="Kogle M.E."/>
            <person name="Barry K."/>
            <person name="Clum A."/>
            <person name="Na H."/>
            <person name="Ledsgaard L."/>
            <person name="Lin J."/>
            <person name="Lipzen A."/>
            <person name="Kuo A."/>
            <person name="Riley R."/>
            <person name="Mondo S."/>
            <person name="Labutti K."/>
            <person name="Haridas S."/>
            <person name="Pangalinan J."/>
            <person name="Salamov A.A."/>
            <person name="Simmons B.A."/>
            <person name="Magnuson J.K."/>
            <person name="Chen J."/>
            <person name="Drula E."/>
            <person name="Henrissat B."/>
            <person name="Wiebenga A."/>
            <person name="Lubbers R.J."/>
            <person name="Gomes A.C."/>
            <person name="Makela M.R."/>
            <person name="Stajich J."/>
            <person name="Grigoriev I.V."/>
            <person name="Mortensen U.H."/>
            <person name="De Vries R.P."/>
            <person name="Baker S.E."/>
            <person name="Andersen M.R."/>
        </authorList>
    </citation>
    <scope>NUCLEOTIDE SEQUENCE [LARGE SCALE GENOMIC DNA]</scope>
    <source>
        <strain evidence="1 2">CBS 123904</strain>
    </source>
</reference>
<dbReference type="Proteomes" id="UP001610446">
    <property type="component" value="Unassembled WGS sequence"/>
</dbReference>
<dbReference type="EMBL" id="JBFXLU010000058">
    <property type="protein sequence ID" value="KAL2847181.1"/>
    <property type="molecule type" value="Genomic_DNA"/>
</dbReference>
<keyword evidence="2" id="KW-1185">Reference proteome</keyword>
<proteinExistence type="predicted"/>